<dbReference type="PRINTS" id="PR00260">
    <property type="entry name" value="CHEMTRNSDUCR"/>
</dbReference>
<dbReference type="Gene3D" id="1.10.287.950">
    <property type="entry name" value="Methyl-accepting chemotaxis protein"/>
    <property type="match status" value="1"/>
</dbReference>
<dbReference type="EMBL" id="CP083803">
    <property type="protein sequence ID" value="UXZ46547.1"/>
    <property type="molecule type" value="Genomic_DNA"/>
</dbReference>
<dbReference type="GO" id="GO:0007165">
    <property type="term" value="P:signal transduction"/>
    <property type="evidence" value="ECO:0007669"/>
    <property type="project" value="UniProtKB-KW"/>
</dbReference>
<gene>
    <name evidence="16" type="ORF">K7K07_06000</name>
    <name evidence="15" type="ORF">SAMN05216230_11050</name>
    <name evidence="14" type="ORF">V0R55_18275</name>
</gene>
<protein>
    <submittedName>
        <fullName evidence="15">Methyl-accepting chemotaxis protein</fullName>
    </submittedName>
</protein>
<keyword evidence="4" id="KW-0145">Chemotaxis</keyword>
<sequence length="541" mass="57660">MSLRRLNIAPRAGLGFGIMALLVVALGGFALQQMTNMRQQSEQVDNNWLPSVISVGSMTQDMLRIRALTLRLLVNTDPVAQQQNRARIDEVKGGLSKAQSHYDALIVLPEERTLFDRYQVLERQYMTLQGQVVQLATDGHVQAAATLVNGEMNQLADQMTATLNELIELNNHQANSATDMAEAVYNGAKVWVGVLLVIALSLTVVLALALTRSIVRPLGQSLRVAETVATGDLTPQITVQGDDEPARLLAALKSMQQSLRETIGRISDSANQLASASEELSAVTEDATRGLQQQSMEIEQAATAVNQMTVAVEEVASNAVATSEASRESDQIARRGREQVQATVTAIEALASGVAGNAEEVGQLAQQVHDISKVLDVIGSIAEQTNLLALNAAIEAARAGEAGRGFAVVADEVRALAHRTQTSTQEIEQMIVAIRSGAERAVQGMQHSDAQARSTLDGAHAAGQALEAIAAAIGQINERNLVIASASEQQAQVAREVDRNLTTIRDLAHQSSAGAEQTSAASQALSRLAVDLNTLVQRFSV</sequence>
<dbReference type="InterPro" id="IPR004089">
    <property type="entry name" value="MCPsignal_dom"/>
</dbReference>
<evidence type="ECO:0000313" key="16">
    <source>
        <dbReference type="EMBL" id="UXZ46547.1"/>
    </source>
</evidence>
<evidence type="ECO:0000256" key="10">
    <source>
        <dbReference type="PROSITE-ProRule" id="PRU00284"/>
    </source>
</evidence>
<dbReference type="Proteomes" id="UP000199221">
    <property type="component" value="Unassembled WGS sequence"/>
</dbReference>
<evidence type="ECO:0000256" key="3">
    <source>
        <dbReference type="ARBA" id="ARBA00022481"/>
    </source>
</evidence>
<dbReference type="GO" id="GO:0006935">
    <property type="term" value="P:chemotaxis"/>
    <property type="evidence" value="ECO:0007669"/>
    <property type="project" value="UniProtKB-KW"/>
</dbReference>
<evidence type="ECO:0000256" key="6">
    <source>
        <dbReference type="ARBA" id="ARBA00022989"/>
    </source>
</evidence>
<dbReference type="KEGG" id="pmos:O165_014655"/>
<dbReference type="InterPro" id="IPR003660">
    <property type="entry name" value="HAMP_dom"/>
</dbReference>
<dbReference type="Pfam" id="PF12729">
    <property type="entry name" value="4HB_MCP_1"/>
    <property type="match status" value="1"/>
</dbReference>
<reference evidence="15 17" key="1">
    <citation type="submission" date="2016-10" db="EMBL/GenBank/DDBJ databases">
        <authorList>
            <person name="de Groot N.N."/>
        </authorList>
    </citation>
    <scope>NUCLEOTIDE SEQUENCE [LARGE SCALE GENOMIC DNA]</scope>
    <source>
        <strain evidence="15 17">LMG 27941</strain>
    </source>
</reference>
<dbReference type="Proteomes" id="UP001209279">
    <property type="component" value="Chromosome"/>
</dbReference>
<proteinExistence type="inferred from homology"/>
<dbReference type="GO" id="GO:0005886">
    <property type="term" value="C:plasma membrane"/>
    <property type="evidence" value="ECO:0007669"/>
    <property type="project" value="UniProtKB-SubCell"/>
</dbReference>
<feature type="transmembrane region" description="Helical" evidence="11">
    <location>
        <begin position="12"/>
        <end position="31"/>
    </location>
</feature>
<dbReference type="RefSeq" id="WP_038706501.1">
    <property type="nucleotide sequence ID" value="NZ_CP009365.1"/>
</dbReference>
<evidence type="ECO:0000256" key="7">
    <source>
        <dbReference type="ARBA" id="ARBA00023136"/>
    </source>
</evidence>
<evidence type="ECO:0000313" key="14">
    <source>
        <dbReference type="EMBL" id="MEE1882113.1"/>
    </source>
</evidence>
<dbReference type="InterPro" id="IPR047347">
    <property type="entry name" value="YvaQ-like_sensor"/>
</dbReference>
<dbReference type="PANTHER" id="PTHR32089:SF120">
    <property type="entry name" value="METHYL-ACCEPTING CHEMOTAXIS PROTEIN TLPQ"/>
    <property type="match status" value="1"/>
</dbReference>
<evidence type="ECO:0000259" key="13">
    <source>
        <dbReference type="PROSITE" id="PS50885"/>
    </source>
</evidence>
<keyword evidence="6 11" id="KW-1133">Transmembrane helix</keyword>
<dbReference type="EMBL" id="JAZDQQ010000016">
    <property type="protein sequence ID" value="MEE1882113.1"/>
    <property type="molecule type" value="Genomic_DNA"/>
</dbReference>
<dbReference type="EMBL" id="FOEQ01000010">
    <property type="protein sequence ID" value="SER64032.1"/>
    <property type="molecule type" value="Genomic_DNA"/>
</dbReference>
<dbReference type="GO" id="GO:0004888">
    <property type="term" value="F:transmembrane signaling receptor activity"/>
    <property type="evidence" value="ECO:0007669"/>
    <property type="project" value="InterPro"/>
</dbReference>
<reference evidence="16" key="2">
    <citation type="submission" date="2021-08" db="EMBL/GenBank/DDBJ databases">
        <authorList>
            <person name="Yaryura P.M."/>
            <person name="Bianco M.I."/>
            <person name="Morais C."/>
            <person name="Setubal J.C."/>
        </authorList>
    </citation>
    <scope>NUCLEOTIDE SEQUENCE</scope>
    <source>
        <strain evidence="16">AP1</strain>
    </source>
</reference>
<evidence type="ECO:0000313" key="18">
    <source>
        <dbReference type="Proteomes" id="UP001329505"/>
    </source>
</evidence>
<dbReference type="CDD" id="cd06225">
    <property type="entry name" value="HAMP"/>
    <property type="match status" value="1"/>
</dbReference>
<dbReference type="FunFam" id="1.10.287.950:FF:000001">
    <property type="entry name" value="Methyl-accepting chemotaxis sensory transducer"/>
    <property type="match status" value="1"/>
</dbReference>
<dbReference type="PROSITE" id="PS50885">
    <property type="entry name" value="HAMP"/>
    <property type="match status" value="1"/>
</dbReference>
<evidence type="ECO:0000256" key="2">
    <source>
        <dbReference type="ARBA" id="ARBA00022475"/>
    </source>
</evidence>
<evidence type="ECO:0000256" key="1">
    <source>
        <dbReference type="ARBA" id="ARBA00004651"/>
    </source>
</evidence>
<keyword evidence="5 11" id="KW-0812">Transmembrane</keyword>
<evidence type="ECO:0000256" key="9">
    <source>
        <dbReference type="ARBA" id="ARBA00029447"/>
    </source>
</evidence>
<dbReference type="Pfam" id="PF00672">
    <property type="entry name" value="HAMP"/>
    <property type="match status" value="1"/>
</dbReference>
<organism evidence="15 17">
    <name type="scientific">Pseudomonas soli</name>
    <dbReference type="NCBI Taxonomy" id="1306993"/>
    <lineage>
        <taxon>Bacteria</taxon>
        <taxon>Pseudomonadati</taxon>
        <taxon>Pseudomonadota</taxon>
        <taxon>Gammaproteobacteria</taxon>
        <taxon>Pseudomonadales</taxon>
        <taxon>Pseudomonadaceae</taxon>
        <taxon>Pseudomonas</taxon>
    </lineage>
</organism>
<keyword evidence="18" id="KW-1185">Reference proteome</keyword>
<feature type="domain" description="Methyl-accepting transducer" evidence="12">
    <location>
        <begin position="269"/>
        <end position="505"/>
    </location>
</feature>
<dbReference type="Proteomes" id="UP001329505">
    <property type="component" value="Unassembled WGS sequence"/>
</dbReference>
<accession>A0A1H9QU85</accession>
<dbReference type="AlphaFoldDB" id="A0A1H9QU85"/>
<evidence type="ECO:0000256" key="5">
    <source>
        <dbReference type="ARBA" id="ARBA00022692"/>
    </source>
</evidence>
<reference evidence="14 18" key="3">
    <citation type="submission" date="2024-01" db="EMBL/GenBank/DDBJ databases">
        <title>Unpublished Manusciprt.</title>
        <authorList>
            <person name="Duman M."/>
            <person name="Valdes E.G."/>
            <person name="Ajmi N."/>
            <person name="Altun S."/>
            <person name="Saticioglu I.B."/>
        </authorList>
    </citation>
    <scope>NUCLEOTIDE SEQUENCE [LARGE SCALE GENOMIC DNA]</scope>
    <source>
        <strain evidence="14 18">139P</strain>
    </source>
</reference>
<dbReference type="SMART" id="SM00283">
    <property type="entry name" value="MA"/>
    <property type="match status" value="1"/>
</dbReference>
<dbReference type="Pfam" id="PF00015">
    <property type="entry name" value="MCPsignal"/>
    <property type="match status" value="1"/>
</dbReference>
<feature type="domain" description="HAMP" evidence="13">
    <location>
        <begin position="212"/>
        <end position="264"/>
    </location>
</feature>
<evidence type="ECO:0000313" key="17">
    <source>
        <dbReference type="Proteomes" id="UP000199221"/>
    </source>
</evidence>
<keyword evidence="7 11" id="KW-0472">Membrane</keyword>
<name>A0A1H9QU85_9PSED</name>
<comment type="similarity">
    <text evidence="9">Belongs to the methyl-accepting chemotaxis (MCP) protein family.</text>
</comment>
<dbReference type="SUPFAM" id="SSF58104">
    <property type="entry name" value="Methyl-accepting chemotaxis protein (MCP) signaling domain"/>
    <property type="match status" value="1"/>
</dbReference>
<dbReference type="PROSITE" id="PS50111">
    <property type="entry name" value="CHEMOTAXIS_TRANSDUC_2"/>
    <property type="match status" value="1"/>
</dbReference>
<keyword evidence="3" id="KW-0488">Methylation</keyword>
<dbReference type="PANTHER" id="PTHR32089">
    <property type="entry name" value="METHYL-ACCEPTING CHEMOTAXIS PROTEIN MCPB"/>
    <property type="match status" value="1"/>
</dbReference>
<feature type="transmembrane region" description="Helical" evidence="11">
    <location>
        <begin position="190"/>
        <end position="210"/>
    </location>
</feature>
<dbReference type="CDD" id="cd19411">
    <property type="entry name" value="MCP2201-like_sensor"/>
    <property type="match status" value="1"/>
</dbReference>
<evidence type="ECO:0000313" key="15">
    <source>
        <dbReference type="EMBL" id="SER64032.1"/>
    </source>
</evidence>
<evidence type="ECO:0000259" key="12">
    <source>
        <dbReference type="PROSITE" id="PS50111"/>
    </source>
</evidence>
<evidence type="ECO:0000256" key="4">
    <source>
        <dbReference type="ARBA" id="ARBA00022500"/>
    </source>
</evidence>
<evidence type="ECO:0000256" key="8">
    <source>
        <dbReference type="ARBA" id="ARBA00023224"/>
    </source>
</evidence>
<keyword evidence="2" id="KW-1003">Cell membrane</keyword>
<dbReference type="InterPro" id="IPR004090">
    <property type="entry name" value="Chemotax_Me-accpt_rcpt"/>
</dbReference>
<comment type="subcellular location">
    <subcellularLocation>
        <location evidence="1">Cell membrane</location>
        <topology evidence="1">Multi-pass membrane protein</topology>
    </subcellularLocation>
</comment>
<keyword evidence="8 10" id="KW-0807">Transducer</keyword>
<evidence type="ECO:0000256" key="11">
    <source>
        <dbReference type="SAM" id="Phobius"/>
    </source>
</evidence>
<dbReference type="SMART" id="SM00304">
    <property type="entry name" value="HAMP"/>
    <property type="match status" value="1"/>
</dbReference>
<dbReference type="InterPro" id="IPR024478">
    <property type="entry name" value="HlyB_4HB_MCP"/>
</dbReference>
<dbReference type="CDD" id="cd11386">
    <property type="entry name" value="MCP_signal"/>
    <property type="match status" value="1"/>
</dbReference>